<feature type="compositionally biased region" description="Basic and acidic residues" evidence="1">
    <location>
        <begin position="88"/>
        <end position="98"/>
    </location>
</feature>
<sequence length="139" mass="15748">MIATTPSQPKMSKLGRDDNQKSIVVVEKEINDHPILDDDALNDEKPIPKAGDQSETGEYEAFLELGFMVQTIVPLNVVFPDTYFEGEIPQRRNNHIESDNEQPNPRKRKASFSREQMMLKVEVIQPLVVLQLLLSTNAS</sequence>
<feature type="region of interest" description="Disordered" evidence="1">
    <location>
        <begin position="34"/>
        <end position="55"/>
    </location>
</feature>
<feature type="compositionally biased region" description="Basic and acidic residues" evidence="1">
    <location>
        <begin position="34"/>
        <end position="47"/>
    </location>
</feature>
<dbReference type="Proteomes" id="UP001177003">
    <property type="component" value="Chromosome 6"/>
</dbReference>
<proteinExistence type="predicted"/>
<gene>
    <name evidence="2" type="ORF">LSALG_LOCUS28988</name>
</gene>
<dbReference type="EMBL" id="OX465082">
    <property type="protein sequence ID" value="CAI9289760.1"/>
    <property type="molecule type" value="Genomic_DNA"/>
</dbReference>
<evidence type="ECO:0000256" key="1">
    <source>
        <dbReference type="SAM" id="MobiDB-lite"/>
    </source>
</evidence>
<evidence type="ECO:0000313" key="3">
    <source>
        <dbReference type="Proteomes" id="UP001177003"/>
    </source>
</evidence>
<keyword evidence="3" id="KW-1185">Reference proteome</keyword>
<accession>A0AA35ZBX4</accession>
<feature type="compositionally biased region" description="Polar residues" evidence="1">
    <location>
        <begin position="1"/>
        <end position="10"/>
    </location>
</feature>
<organism evidence="2 3">
    <name type="scientific">Lactuca saligna</name>
    <name type="common">Willowleaf lettuce</name>
    <dbReference type="NCBI Taxonomy" id="75948"/>
    <lineage>
        <taxon>Eukaryota</taxon>
        <taxon>Viridiplantae</taxon>
        <taxon>Streptophyta</taxon>
        <taxon>Embryophyta</taxon>
        <taxon>Tracheophyta</taxon>
        <taxon>Spermatophyta</taxon>
        <taxon>Magnoliopsida</taxon>
        <taxon>eudicotyledons</taxon>
        <taxon>Gunneridae</taxon>
        <taxon>Pentapetalae</taxon>
        <taxon>asterids</taxon>
        <taxon>campanulids</taxon>
        <taxon>Asterales</taxon>
        <taxon>Asteraceae</taxon>
        <taxon>Cichorioideae</taxon>
        <taxon>Cichorieae</taxon>
        <taxon>Lactucinae</taxon>
        <taxon>Lactuca</taxon>
    </lineage>
</organism>
<dbReference type="AlphaFoldDB" id="A0AA35ZBX4"/>
<protein>
    <submittedName>
        <fullName evidence="2">Uncharacterized protein</fullName>
    </submittedName>
</protein>
<evidence type="ECO:0000313" key="2">
    <source>
        <dbReference type="EMBL" id="CAI9289760.1"/>
    </source>
</evidence>
<feature type="region of interest" description="Disordered" evidence="1">
    <location>
        <begin position="88"/>
        <end position="108"/>
    </location>
</feature>
<name>A0AA35ZBX4_LACSI</name>
<feature type="region of interest" description="Disordered" evidence="1">
    <location>
        <begin position="1"/>
        <end position="20"/>
    </location>
</feature>
<reference evidence="2" key="1">
    <citation type="submission" date="2023-04" db="EMBL/GenBank/DDBJ databases">
        <authorList>
            <person name="Vijverberg K."/>
            <person name="Xiong W."/>
            <person name="Schranz E."/>
        </authorList>
    </citation>
    <scope>NUCLEOTIDE SEQUENCE</scope>
</reference>